<keyword evidence="4" id="KW-1185">Reference proteome</keyword>
<dbReference type="Proteomes" id="UP001165289">
    <property type="component" value="Unassembled WGS sequence"/>
</dbReference>
<dbReference type="AlphaFoldDB" id="A0AAV7JFC7"/>
<comment type="similarity">
    <text evidence="1 2">Belongs to the multi antimicrobial extrusion (MATE) (TC 2.A.66.1) family.</text>
</comment>
<feature type="transmembrane region" description="Helical" evidence="2">
    <location>
        <begin position="427"/>
        <end position="450"/>
    </location>
</feature>
<dbReference type="PANTHER" id="PTHR11206">
    <property type="entry name" value="MULTIDRUG RESISTANCE PROTEIN"/>
    <property type="match status" value="1"/>
</dbReference>
<accession>A0AAV7JFC7</accession>
<evidence type="ECO:0000313" key="4">
    <source>
        <dbReference type="Proteomes" id="UP001165289"/>
    </source>
</evidence>
<feature type="transmembrane region" description="Helical" evidence="2">
    <location>
        <begin position="397"/>
        <end position="421"/>
    </location>
</feature>
<dbReference type="GO" id="GO:0042910">
    <property type="term" value="F:xenobiotic transmembrane transporter activity"/>
    <property type="evidence" value="ECO:0007669"/>
    <property type="project" value="InterPro"/>
</dbReference>
<feature type="transmembrane region" description="Helical" evidence="2">
    <location>
        <begin position="234"/>
        <end position="252"/>
    </location>
</feature>
<organism evidence="3 4">
    <name type="scientific">Oopsacas minuta</name>
    <dbReference type="NCBI Taxonomy" id="111878"/>
    <lineage>
        <taxon>Eukaryota</taxon>
        <taxon>Metazoa</taxon>
        <taxon>Porifera</taxon>
        <taxon>Hexactinellida</taxon>
        <taxon>Hexasterophora</taxon>
        <taxon>Lyssacinosida</taxon>
        <taxon>Leucopsacidae</taxon>
        <taxon>Oopsacas</taxon>
    </lineage>
</organism>
<dbReference type="InterPro" id="IPR002528">
    <property type="entry name" value="MATE_fam"/>
</dbReference>
<evidence type="ECO:0000256" key="2">
    <source>
        <dbReference type="RuleBase" id="RU004914"/>
    </source>
</evidence>
<keyword evidence="2" id="KW-1133">Transmembrane helix</keyword>
<feature type="transmembrane region" description="Helical" evidence="2">
    <location>
        <begin position="101"/>
        <end position="123"/>
    </location>
</feature>
<feature type="transmembrane region" description="Helical" evidence="2">
    <location>
        <begin position="284"/>
        <end position="307"/>
    </location>
</feature>
<feature type="transmembrane region" description="Helical" evidence="2">
    <location>
        <begin position="172"/>
        <end position="197"/>
    </location>
</feature>
<gene>
    <name evidence="3" type="ORF">LOD99_8740</name>
</gene>
<feature type="transmembrane region" description="Helical" evidence="2">
    <location>
        <begin position="62"/>
        <end position="89"/>
    </location>
</feature>
<comment type="caution">
    <text evidence="3">The sequence shown here is derived from an EMBL/GenBank/DDBJ whole genome shotgun (WGS) entry which is preliminary data.</text>
</comment>
<dbReference type="GO" id="GO:0015297">
    <property type="term" value="F:antiporter activity"/>
    <property type="evidence" value="ECO:0007669"/>
    <property type="project" value="InterPro"/>
</dbReference>
<evidence type="ECO:0000313" key="3">
    <source>
        <dbReference type="EMBL" id="KAI6647563.1"/>
    </source>
</evidence>
<reference evidence="3 4" key="1">
    <citation type="journal article" date="2023" name="BMC Biol.">
        <title>The compact genome of the sponge Oopsacas minuta (Hexactinellida) is lacking key metazoan core genes.</title>
        <authorList>
            <person name="Santini S."/>
            <person name="Schenkelaars Q."/>
            <person name="Jourda C."/>
            <person name="Duchesne M."/>
            <person name="Belahbib H."/>
            <person name="Rocher C."/>
            <person name="Selva M."/>
            <person name="Riesgo A."/>
            <person name="Vervoort M."/>
            <person name="Leys S.P."/>
            <person name="Kodjabachian L."/>
            <person name="Le Bivic A."/>
            <person name="Borchiellini C."/>
            <person name="Claverie J.M."/>
            <person name="Renard E."/>
        </authorList>
    </citation>
    <scope>NUCLEOTIDE SEQUENCE [LARGE SCALE GENOMIC DNA]</scope>
    <source>
        <strain evidence="3">SPO-2</strain>
    </source>
</reference>
<protein>
    <recommendedName>
        <fullName evidence="2">Multidrug and toxin extrusion protein</fullName>
    </recommendedName>
</protein>
<feature type="transmembrane region" description="Helical" evidence="2">
    <location>
        <begin position="209"/>
        <end position="228"/>
    </location>
</feature>
<dbReference type="GO" id="GO:0016020">
    <property type="term" value="C:membrane"/>
    <property type="evidence" value="ECO:0007669"/>
    <property type="project" value="InterPro"/>
</dbReference>
<keyword evidence="2" id="KW-0812">Transmembrane</keyword>
<feature type="transmembrane region" description="Helical" evidence="2">
    <location>
        <begin position="369"/>
        <end position="390"/>
    </location>
</feature>
<keyword evidence="2" id="KW-0472">Membrane</keyword>
<proteinExistence type="inferred from homology"/>
<dbReference type="EMBL" id="JAKMXF010000341">
    <property type="protein sequence ID" value="KAI6647563.1"/>
    <property type="molecule type" value="Genomic_DNA"/>
</dbReference>
<name>A0AAV7JFC7_9METZ</name>
<feature type="transmembrane region" description="Helical" evidence="2">
    <location>
        <begin position="328"/>
        <end position="349"/>
    </location>
</feature>
<feature type="transmembrane region" description="Helical" evidence="2">
    <location>
        <begin position="486"/>
        <end position="505"/>
    </location>
</feature>
<evidence type="ECO:0000256" key="1">
    <source>
        <dbReference type="ARBA" id="ARBA00010199"/>
    </source>
</evidence>
<sequence length="507" mass="56905">MGMEGISKFVKRFGWIFKELHCLNKLALVGASSLLSDAIQLKTGTIFISRTSENEISEQDSALFLGQSIIGITAYVIIQGISIGMSALCSQAYGAKNHKLVGIYFMRALLIASLTCFPLWGIWMSAKPIVFHFTGDSVLAEGTGDYTSIFCFGYPAFVFNKLANGFLQSQNIIYFILSIIVIGNVINVFLQYLLIVVIPLGIKGLSLSYIVNLNIVSLLTFAYIRFTAVHLENFSGWSFHFLSGWLHFLWYALSCSGQLFLDVVVARVVPIVVIGFIIRDNDQFALIGILDIVWFTCTCVAIGYGNGTAIRIGNLLGRGELQKGKNTAVISLVFMLFLECCFCVLIFLLASPASYLLTSVEEMREKIELGMRILSITIIADMYTTVRGIFTGCCLQFYATLVQFVFMVVFSPLAAFIVFYIPWRAAGYYLILSIGSMISALIEIVILYCCNWNNIHELVLRNTEMKNKLTIIELPIQSRREKTFLLLRYIMLLFIGIWIFVFAYFCL</sequence>
<dbReference type="Pfam" id="PF01554">
    <property type="entry name" value="MatE"/>
    <property type="match status" value="2"/>
</dbReference>